<dbReference type="Proteomes" id="UP001163835">
    <property type="component" value="Unassembled WGS sequence"/>
</dbReference>
<dbReference type="EMBL" id="MU795421">
    <property type="protein sequence ID" value="KAJ3806470.1"/>
    <property type="molecule type" value="Genomic_DNA"/>
</dbReference>
<reference evidence="1" key="1">
    <citation type="submission" date="2022-09" db="EMBL/GenBank/DDBJ databases">
        <title>A Global Phylogenomic Analysis of the Shiitake Genus Lentinula.</title>
        <authorList>
            <consortium name="DOE Joint Genome Institute"/>
            <person name="Sierra-Patev S."/>
            <person name="Min B."/>
            <person name="Naranjo-Ortiz M."/>
            <person name="Looney B."/>
            <person name="Konkel Z."/>
            <person name="Slot J.C."/>
            <person name="Sakamoto Y."/>
            <person name="Steenwyk J.L."/>
            <person name="Rokas A."/>
            <person name="Carro J."/>
            <person name="Camarero S."/>
            <person name="Ferreira P."/>
            <person name="Molpeceres G."/>
            <person name="Ruiz-Duenas F.J."/>
            <person name="Serrano A."/>
            <person name="Henrissat B."/>
            <person name="Drula E."/>
            <person name="Hughes K.W."/>
            <person name="Mata J.L."/>
            <person name="Ishikawa N.K."/>
            <person name="Vargas-Isla R."/>
            <person name="Ushijima S."/>
            <person name="Smith C.A."/>
            <person name="Ahrendt S."/>
            <person name="Andreopoulos W."/>
            <person name="He G."/>
            <person name="Labutti K."/>
            <person name="Lipzen A."/>
            <person name="Ng V."/>
            <person name="Riley R."/>
            <person name="Sandor L."/>
            <person name="Barry K."/>
            <person name="Martinez A.T."/>
            <person name="Xiao Y."/>
            <person name="Gibbons J.G."/>
            <person name="Terashima K."/>
            <person name="Grigoriev I.V."/>
            <person name="Hibbett D.S."/>
        </authorList>
    </citation>
    <scope>NUCLEOTIDE SEQUENCE</scope>
    <source>
        <strain evidence="1">TMI1499</strain>
    </source>
</reference>
<name>A0ACC1TP08_9AGAR</name>
<organism evidence="1 2">
    <name type="scientific">Lentinula aff. lateritia</name>
    <dbReference type="NCBI Taxonomy" id="2804960"/>
    <lineage>
        <taxon>Eukaryota</taxon>
        <taxon>Fungi</taxon>
        <taxon>Dikarya</taxon>
        <taxon>Basidiomycota</taxon>
        <taxon>Agaricomycotina</taxon>
        <taxon>Agaricomycetes</taxon>
        <taxon>Agaricomycetidae</taxon>
        <taxon>Agaricales</taxon>
        <taxon>Marasmiineae</taxon>
        <taxon>Omphalotaceae</taxon>
        <taxon>Lentinula</taxon>
    </lineage>
</organism>
<accession>A0ACC1TP08</accession>
<sequence>MVTDSQYQAIATLQGPRDAVVSLAFSVKAKFLSAAGYSGVYVWDLSTFTSAPLPHMLFAPQNPKYVITASVWVYFQKNKRHILLLGSMRGDIILWDWNNETKSFQLLYRVPPMENKEDEILSMDVYEHDIASGRIGRVVASTANRCVSVWTLTSSGEFSKIFSTVLDEGVNPKTVCMCKITRDIFVFPFYGGEIHCLDYKTGAVKHRKSHAPGIMGSVAMNLTTNKFVAYTGKSFQLYRLGSLELVKTFKTELPLVLFPKQVAFGELENIVVGGSDRGCALVYDVNSEEVLQKLSYPSGGLVQPVSTISLPERHLIVVAGSTAQQPADVILFEKCIPAEYDSTTDIRNGRAPTQDAVLIGFYLPKRLWKWIRILGAVVVCVTFVGYHILPIVYQVCNSLDRFESSINSICRFLLISTMSIRNYTQMLTGKAVRRIN</sequence>
<proteinExistence type="predicted"/>
<keyword evidence="2" id="KW-1185">Reference proteome</keyword>
<evidence type="ECO:0000313" key="2">
    <source>
        <dbReference type="Proteomes" id="UP001163835"/>
    </source>
</evidence>
<comment type="caution">
    <text evidence="1">The sequence shown here is derived from an EMBL/GenBank/DDBJ whole genome shotgun (WGS) entry which is preliminary data.</text>
</comment>
<gene>
    <name evidence="1" type="ORF">F5876DRAFT_49982</name>
</gene>
<protein>
    <submittedName>
        <fullName evidence="1">WD40-repeat-containing domain protein</fullName>
    </submittedName>
</protein>
<evidence type="ECO:0000313" key="1">
    <source>
        <dbReference type="EMBL" id="KAJ3806470.1"/>
    </source>
</evidence>